<protein>
    <submittedName>
        <fullName evidence="17">Chemerin chemokine-like receptor 1</fullName>
    </submittedName>
</protein>
<dbReference type="GO" id="GO:0004930">
    <property type="term" value="F:G protein-coupled receptor activity"/>
    <property type="evidence" value="ECO:0007669"/>
    <property type="project" value="UniProtKB-KW"/>
</dbReference>
<feature type="transmembrane region" description="Helical" evidence="15">
    <location>
        <begin position="187"/>
        <end position="205"/>
    </location>
</feature>
<keyword evidence="9 13" id="KW-0675">Receptor</keyword>
<accession>A0A8B9JJL4</accession>
<feature type="transmembrane region" description="Helical" evidence="15">
    <location>
        <begin position="59"/>
        <end position="78"/>
    </location>
</feature>
<evidence type="ECO:0000256" key="11">
    <source>
        <dbReference type="ARBA" id="ARBA00023224"/>
    </source>
</evidence>
<evidence type="ECO:0000256" key="9">
    <source>
        <dbReference type="ARBA" id="ARBA00023170"/>
    </source>
</evidence>
<feature type="transmembrane region" description="Helical" evidence="15">
    <location>
        <begin position="23"/>
        <end position="47"/>
    </location>
</feature>
<evidence type="ECO:0000256" key="14">
    <source>
        <dbReference type="SAM" id="MobiDB-lite"/>
    </source>
</evidence>
<dbReference type="InterPro" id="IPR000276">
    <property type="entry name" value="GPCR_Rhodpsn"/>
</dbReference>
<sequence length="323" mass="36623">MNSTPNITSPVTPTPCIREPMCMFYVVANVIIIILGVAGNGLVIWIAGFKVKKSVNSTWYLSLALSDLLFCLILPFFVGEKIQKQWNFGLFMCKFRSFVMFLNWFSSIYLLVIIAVDRCVVVVFPVWAQNRRTIGKASVIVVLAWIVSAALSTPMAVFREVEYGKRNKCIRNYTADKDSIGTVSARFLYGFAIPLLIIIVCYLIIIRKLVTNEIAKTKKPLKVMSALIVTFFICWMPFHIFSFLEINYKTMQFVKDWKSFTMTIANTNSFLNPFLYAFMGKDIKNQCHALLSKIQNAIEEDSQPKSQGTSHTTSSVAKHSTAF</sequence>
<keyword evidence="5 15" id="KW-1133">Transmembrane helix</keyword>
<keyword evidence="3" id="KW-0145">Chemotaxis</keyword>
<evidence type="ECO:0000256" key="8">
    <source>
        <dbReference type="ARBA" id="ARBA00023157"/>
    </source>
</evidence>
<dbReference type="GO" id="GO:0006954">
    <property type="term" value="P:inflammatory response"/>
    <property type="evidence" value="ECO:0007669"/>
    <property type="project" value="TreeGrafter"/>
</dbReference>
<feature type="domain" description="G-protein coupled receptors family 1 profile" evidence="16">
    <location>
        <begin position="39"/>
        <end position="276"/>
    </location>
</feature>
<keyword evidence="8" id="KW-1015">Disulfide bond</keyword>
<evidence type="ECO:0000256" key="15">
    <source>
        <dbReference type="SAM" id="Phobius"/>
    </source>
</evidence>
<evidence type="ECO:0000256" key="7">
    <source>
        <dbReference type="ARBA" id="ARBA00023136"/>
    </source>
</evidence>
<dbReference type="InterPro" id="IPR017452">
    <property type="entry name" value="GPCR_Rhodpsn_7TM"/>
</dbReference>
<dbReference type="PRINTS" id="PR00237">
    <property type="entry name" value="GPCRRHODOPSN"/>
</dbReference>
<dbReference type="GO" id="GO:0007200">
    <property type="term" value="P:phospholipase C-activating G protein-coupled receptor signaling pathway"/>
    <property type="evidence" value="ECO:0007669"/>
    <property type="project" value="TreeGrafter"/>
</dbReference>
<evidence type="ECO:0000256" key="13">
    <source>
        <dbReference type="RuleBase" id="RU000688"/>
    </source>
</evidence>
<evidence type="ECO:0000256" key="12">
    <source>
        <dbReference type="ARBA" id="ARBA00025736"/>
    </source>
</evidence>
<dbReference type="Pfam" id="PF00001">
    <property type="entry name" value="7tm_1"/>
    <property type="match status" value="1"/>
</dbReference>
<dbReference type="PROSITE" id="PS00237">
    <property type="entry name" value="G_PROTEIN_RECEP_F1_1"/>
    <property type="match status" value="1"/>
</dbReference>
<dbReference type="InterPro" id="IPR000826">
    <property type="entry name" value="Formyl_rcpt-rel"/>
</dbReference>
<dbReference type="Ensembl" id="ENSAMXT00005024662.1">
    <property type="protein sequence ID" value="ENSAMXP00005022330.1"/>
    <property type="gene ID" value="ENSAMXG00005011513.1"/>
</dbReference>
<keyword evidence="10" id="KW-0325">Glycoprotein</keyword>
<feature type="transmembrane region" description="Helical" evidence="15">
    <location>
        <begin position="226"/>
        <end position="244"/>
    </location>
</feature>
<dbReference type="PRINTS" id="PR00526">
    <property type="entry name" value="FMETLEUPHER"/>
</dbReference>
<evidence type="ECO:0000313" key="17">
    <source>
        <dbReference type="Ensembl" id="ENSAMXP00005022330.1"/>
    </source>
</evidence>
<keyword evidence="7 15" id="KW-0472">Membrane</keyword>
<keyword evidence="2" id="KW-1003">Cell membrane</keyword>
<feature type="transmembrane region" description="Helical" evidence="15">
    <location>
        <begin position="98"/>
        <end position="127"/>
    </location>
</feature>
<feature type="transmembrane region" description="Helical" evidence="15">
    <location>
        <begin position="139"/>
        <end position="158"/>
    </location>
</feature>
<evidence type="ECO:0000256" key="1">
    <source>
        <dbReference type="ARBA" id="ARBA00004651"/>
    </source>
</evidence>
<dbReference type="PANTHER" id="PTHR24225:SF0">
    <property type="entry name" value="N-FORMYL PEPTIDE RECEPTOR 2"/>
    <property type="match status" value="1"/>
</dbReference>
<comment type="similarity">
    <text evidence="13">Belongs to the G-protein coupled receptor 1 family.</text>
</comment>
<evidence type="ECO:0000256" key="2">
    <source>
        <dbReference type="ARBA" id="ARBA00022475"/>
    </source>
</evidence>
<dbReference type="AlphaFoldDB" id="A0A8B9JJL4"/>
<keyword evidence="4 13" id="KW-0812">Transmembrane</keyword>
<dbReference type="GO" id="GO:0006935">
    <property type="term" value="P:chemotaxis"/>
    <property type="evidence" value="ECO:0007669"/>
    <property type="project" value="UniProtKB-KW"/>
</dbReference>
<evidence type="ECO:0000256" key="4">
    <source>
        <dbReference type="ARBA" id="ARBA00022692"/>
    </source>
</evidence>
<dbReference type="GO" id="GO:0004875">
    <property type="term" value="F:complement receptor activity"/>
    <property type="evidence" value="ECO:0007669"/>
    <property type="project" value="TreeGrafter"/>
</dbReference>
<evidence type="ECO:0000256" key="3">
    <source>
        <dbReference type="ARBA" id="ARBA00022500"/>
    </source>
</evidence>
<keyword evidence="6 13" id="KW-0297">G-protein coupled receptor</keyword>
<name>A0A8B9JJL4_ASTMX</name>
<evidence type="ECO:0000256" key="10">
    <source>
        <dbReference type="ARBA" id="ARBA00023180"/>
    </source>
</evidence>
<proteinExistence type="inferred from homology"/>
<dbReference type="Gene3D" id="1.20.1070.10">
    <property type="entry name" value="Rhodopsin 7-helix transmembrane proteins"/>
    <property type="match status" value="1"/>
</dbReference>
<dbReference type="Proteomes" id="UP000694621">
    <property type="component" value="Unplaced"/>
</dbReference>
<keyword evidence="11 13" id="KW-0807">Transducer</keyword>
<evidence type="ECO:0000256" key="5">
    <source>
        <dbReference type="ARBA" id="ARBA00022989"/>
    </source>
</evidence>
<comment type="similarity">
    <text evidence="12">Belongs to the chemokine-like receptor (CMKLR) family.</text>
</comment>
<evidence type="ECO:0000256" key="6">
    <source>
        <dbReference type="ARBA" id="ARBA00023040"/>
    </source>
</evidence>
<dbReference type="GO" id="GO:0007204">
    <property type="term" value="P:positive regulation of cytosolic calcium ion concentration"/>
    <property type="evidence" value="ECO:0007669"/>
    <property type="project" value="TreeGrafter"/>
</dbReference>
<feature type="region of interest" description="Disordered" evidence="14">
    <location>
        <begin position="301"/>
        <end position="323"/>
    </location>
</feature>
<organism evidence="17 18">
    <name type="scientific">Astyanax mexicanus</name>
    <name type="common">Blind cave fish</name>
    <name type="synonym">Astyanax fasciatus mexicanus</name>
    <dbReference type="NCBI Taxonomy" id="7994"/>
    <lineage>
        <taxon>Eukaryota</taxon>
        <taxon>Metazoa</taxon>
        <taxon>Chordata</taxon>
        <taxon>Craniata</taxon>
        <taxon>Vertebrata</taxon>
        <taxon>Euteleostomi</taxon>
        <taxon>Actinopterygii</taxon>
        <taxon>Neopterygii</taxon>
        <taxon>Teleostei</taxon>
        <taxon>Ostariophysi</taxon>
        <taxon>Characiformes</taxon>
        <taxon>Characoidei</taxon>
        <taxon>Acestrorhamphidae</taxon>
        <taxon>Acestrorhamphinae</taxon>
        <taxon>Astyanax</taxon>
    </lineage>
</organism>
<reference evidence="17" key="1">
    <citation type="submission" date="2025-08" db="UniProtKB">
        <authorList>
            <consortium name="Ensembl"/>
        </authorList>
    </citation>
    <scope>IDENTIFICATION</scope>
</reference>
<dbReference type="PANTHER" id="PTHR24225">
    <property type="entry name" value="CHEMOTACTIC RECEPTOR"/>
    <property type="match status" value="1"/>
</dbReference>
<evidence type="ECO:0000313" key="18">
    <source>
        <dbReference type="Proteomes" id="UP000694621"/>
    </source>
</evidence>
<comment type="subcellular location">
    <subcellularLocation>
        <location evidence="1">Cell membrane</location>
        <topology evidence="1">Multi-pass membrane protein</topology>
    </subcellularLocation>
</comment>
<feature type="compositionally biased region" description="Polar residues" evidence="14">
    <location>
        <begin position="304"/>
        <end position="323"/>
    </location>
</feature>
<evidence type="ECO:0000259" key="16">
    <source>
        <dbReference type="PROSITE" id="PS50262"/>
    </source>
</evidence>
<dbReference type="GO" id="GO:0005886">
    <property type="term" value="C:plasma membrane"/>
    <property type="evidence" value="ECO:0007669"/>
    <property type="project" value="UniProtKB-SubCell"/>
</dbReference>
<dbReference type="SUPFAM" id="SSF81321">
    <property type="entry name" value="Family A G protein-coupled receptor-like"/>
    <property type="match status" value="1"/>
</dbReference>
<dbReference type="FunFam" id="1.20.1070.10:FF:000034">
    <property type="entry name" value="G-protein coupled receptor 1"/>
    <property type="match status" value="1"/>
</dbReference>
<dbReference type="PROSITE" id="PS50262">
    <property type="entry name" value="G_PROTEIN_RECEP_F1_2"/>
    <property type="match status" value="1"/>
</dbReference>